<evidence type="ECO:0000313" key="4">
    <source>
        <dbReference type="EMBL" id="PIM97779.1"/>
    </source>
</evidence>
<dbReference type="SUPFAM" id="SSF50630">
    <property type="entry name" value="Acid proteases"/>
    <property type="match status" value="1"/>
</dbReference>
<dbReference type="PANTHER" id="PTHR47965:SF68">
    <property type="entry name" value="BASIC 7S GLOBULIN-LIKE"/>
    <property type="match status" value="1"/>
</dbReference>
<keyword evidence="5" id="KW-1185">Reference proteome</keyword>
<dbReference type="InterPro" id="IPR032861">
    <property type="entry name" value="TAXi_N"/>
</dbReference>
<reference evidence="5" key="1">
    <citation type="journal article" date="2018" name="Gigascience">
        <title>Genome assembly of the Pink Ipe (Handroanthus impetiginosus, Bignoniaceae), a highly valued, ecologically keystone Neotropical timber forest tree.</title>
        <authorList>
            <person name="Silva-Junior O.B."/>
            <person name="Grattapaglia D."/>
            <person name="Novaes E."/>
            <person name="Collevatti R.G."/>
        </authorList>
    </citation>
    <scope>NUCLEOTIDE SEQUENCE [LARGE SCALE GENOMIC DNA]</scope>
    <source>
        <strain evidence="5">cv. UFG-1</strain>
    </source>
</reference>
<keyword evidence="4" id="KW-0378">Hydrolase</keyword>
<dbReference type="InterPro" id="IPR032799">
    <property type="entry name" value="TAXi_C"/>
</dbReference>
<sequence>MASLSSLFFLISILISSFHAQKGLILPIHKDPKTSQFYTTIQMGSNRATIRAVIDLGSQFLWFTCNDYTSNTYAPIPCGSAKCDLAKGSGCVGCNQPQRPSCTNDTCGLYGYNPFQDFLFSCMDNDYARGLASGAKGLLGLARTQISLHKQVAGKLKLADKFSICFPSSGLGKLSIGFIDVKSIRVNGVPLSVKNSYFTIDKNGVGGTKISTIQNYTCLHNSIYKPFTRAFVKAAADMKIKSVAARCFSSESISKTPAGLFMRAIDLVLPGNDVYWRIEGANSMVEVDRKTMCLGFVDAGKSPRTSIVIGVRQLEENFLEFDLVSNQLKFSSSLSVQKKSCSRL</sequence>
<dbReference type="Gene3D" id="2.40.70.10">
    <property type="entry name" value="Acid Proteases"/>
    <property type="match status" value="3"/>
</dbReference>
<evidence type="ECO:0000256" key="2">
    <source>
        <dbReference type="SAM" id="SignalP"/>
    </source>
</evidence>
<keyword evidence="4" id="KW-0645">Protease</keyword>
<dbReference type="PROSITE" id="PS51767">
    <property type="entry name" value="PEPTIDASE_A1"/>
    <property type="match status" value="1"/>
</dbReference>
<feature type="chain" id="PRO_5013936908" evidence="2">
    <location>
        <begin position="21"/>
        <end position="344"/>
    </location>
</feature>
<comment type="caution">
    <text evidence="4">The sequence shown here is derived from an EMBL/GenBank/DDBJ whole genome shotgun (WGS) entry which is preliminary data.</text>
</comment>
<proteinExistence type="inferred from homology"/>
<dbReference type="PANTHER" id="PTHR47965">
    <property type="entry name" value="ASPARTYL PROTEASE-RELATED"/>
    <property type="match status" value="1"/>
</dbReference>
<dbReference type="InterPro" id="IPR033121">
    <property type="entry name" value="PEPTIDASE_A1"/>
</dbReference>
<dbReference type="InterPro" id="IPR021109">
    <property type="entry name" value="Peptidase_aspartic_dom_sf"/>
</dbReference>
<evidence type="ECO:0000259" key="3">
    <source>
        <dbReference type="PROSITE" id="PS51767"/>
    </source>
</evidence>
<name>A0A2G9FYP1_9LAMI</name>
<comment type="similarity">
    <text evidence="1">Belongs to the peptidase A1 family.</text>
</comment>
<feature type="signal peptide" evidence="2">
    <location>
        <begin position="1"/>
        <end position="20"/>
    </location>
</feature>
<protein>
    <submittedName>
        <fullName evidence="4">Aspartyl protease</fullName>
        <ecNumber evidence="4">3.4.23.12</ecNumber>
    </submittedName>
</protein>
<dbReference type="Pfam" id="PF14543">
    <property type="entry name" value="TAXi_N"/>
    <property type="match status" value="2"/>
</dbReference>
<dbReference type="Pfam" id="PF14541">
    <property type="entry name" value="TAXi_C"/>
    <property type="match status" value="1"/>
</dbReference>
<feature type="domain" description="Peptidase A1" evidence="3">
    <location>
        <begin position="37"/>
        <end position="331"/>
    </location>
</feature>
<dbReference type="EC" id="3.4.23.12" evidence="4"/>
<dbReference type="GO" id="GO:0006508">
    <property type="term" value="P:proteolysis"/>
    <property type="evidence" value="ECO:0007669"/>
    <property type="project" value="UniProtKB-KW"/>
</dbReference>
<organism evidence="4 5">
    <name type="scientific">Handroanthus impetiginosus</name>
    <dbReference type="NCBI Taxonomy" id="429701"/>
    <lineage>
        <taxon>Eukaryota</taxon>
        <taxon>Viridiplantae</taxon>
        <taxon>Streptophyta</taxon>
        <taxon>Embryophyta</taxon>
        <taxon>Tracheophyta</taxon>
        <taxon>Spermatophyta</taxon>
        <taxon>Magnoliopsida</taxon>
        <taxon>eudicotyledons</taxon>
        <taxon>Gunneridae</taxon>
        <taxon>Pentapetalae</taxon>
        <taxon>asterids</taxon>
        <taxon>lamiids</taxon>
        <taxon>Lamiales</taxon>
        <taxon>Bignoniaceae</taxon>
        <taxon>Crescentiina</taxon>
        <taxon>Tabebuia alliance</taxon>
        <taxon>Handroanthus</taxon>
    </lineage>
</organism>
<dbReference type="InterPro" id="IPR001461">
    <property type="entry name" value="Aspartic_peptidase_A1"/>
</dbReference>
<dbReference type="EMBL" id="NKXS01009133">
    <property type="protein sequence ID" value="PIM97779.1"/>
    <property type="molecule type" value="Genomic_DNA"/>
</dbReference>
<dbReference type="GO" id="GO:0004190">
    <property type="term" value="F:aspartic-type endopeptidase activity"/>
    <property type="evidence" value="ECO:0007669"/>
    <property type="project" value="InterPro"/>
</dbReference>
<evidence type="ECO:0000313" key="5">
    <source>
        <dbReference type="Proteomes" id="UP000231279"/>
    </source>
</evidence>
<dbReference type="Proteomes" id="UP000231279">
    <property type="component" value="Unassembled WGS sequence"/>
</dbReference>
<keyword evidence="2" id="KW-0732">Signal</keyword>
<accession>A0A2G9FYP1</accession>
<dbReference type="OrthoDB" id="1882431at2759"/>
<dbReference type="STRING" id="429701.A0A2G9FYP1"/>
<gene>
    <name evidence="4" type="ORF">CDL12_29747</name>
</gene>
<dbReference type="AlphaFoldDB" id="A0A2G9FYP1"/>
<evidence type="ECO:0000256" key="1">
    <source>
        <dbReference type="ARBA" id="ARBA00007447"/>
    </source>
</evidence>